<proteinExistence type="predicted"/>
<protein>
    <submittedName>
        <fullName evidence="2">Uncharacterized protein</fullName>
    </submittedName>
</protein>
<reference evidence="2" key="1">
    <citation type="journal article" date="2014" name="Front. Microbiol.">
        <title>High frequency of phylogenetically diverse reductive dehalogenase-homologous genes in deep subseafloor sedimentary metagenomes.</title>
        <authorList>
            <person name="Kawai M."/>
            <person name="Futagami T."/>
            <person name="Toyoda A."/>
            <person name="Takaki Y."/>
            <person name="Nishi S."/>
            <person name="Hori S."/>
            <person name="Arai W."/>
            <person name="Tsubouchi T."/>
            <person name="Morono Y."/>
            <person name="Uchiyama I."/>
            <person name="Ito T."/>
            <person name="Fujiyama A."/>
            <person name="Inagaki F."/>
            <person name="Takami H."/>
        </authorList>
    </citation>
    <scope>NUCLEOTIDE SEQUENCE</scope>
    <source>
        <strain evidence="2">Expedition CK06-06</strain>
    </source>
</reference>
<name>X1AZ47_9ZZZZ</name>
<evidence type="ECO:0000313" key="2">
    <source>
        <dbReference type="EMBL" id="GAG88524.1"/>
    </source>
</evidence>
<sequence length="146" mass="17117">MTDKIEFIEASEESFVHEELENEMEKLIEKTIEDEKIELIEDKNLLYGIVLNLGRKIMHYMDDNELSFQEKTELISFILPKIVDVLVHKELIAEENVSEYKEFIEMSVPQIIFIIDMVVTKIDEIDGVRDDKLQISENCHIPCSIL</sequence>
<evidence type="ECO:0000256" key="1">
    <source>
        <dbReference type="SAM" id="Coils"/>
    </source>
</evidence>
<dbReference type="AlphaFoldDB" id="X1AZ47"/>
<gene>
    <name evidence="2" type="ORF">S01H4_22616</name>
</gene>
<comment type="caution">
    <text evidence="2">The sequence shown here is derived from an EMBL/GenBank/DDBJ whole genome shotgun (WGS) entry which is preliminary data.</text>
</comment>
<feature type="coiled-coil region" evidence="1">
    <location>
        <begin position="10"/>
        <end position="37"/>
    </location>
</feature>
<accession>X1AZ47</accession>
<organism evidence="2">
    <name type="scientific">marine sediment metagenome</name>
    <dbReference type="NCBI Taxonomy" id="412755"/>
    <lineage>
        <taxon>unclassified sequences</taxon>
        <taxon>metagenomes</taxon>
        <taxon>ecological metagenomes</taxon>
    </lineage>
</organism>
<dbReference type="EMBL" id="BART01010390">
    <property type="protein sequence ID" value="GAG88524.1"/>
    <property type="molecule type" value="Genomic_DNA"/>
</dbReference>
<keyword evidence="1" id="KW-0175">Coiled coil</keyword>